<dbReference type="AlphaFoldDB" id="A0A4Z1DYM3"/>
<keyword evidence="2" id="KW-1185">Reference proteome</keyword>
<protein>
    <submittedName>
        <fullName evidence="1">Uncharacterized protein</fullName>
    </submittedName>
</protein>
<evidence type="ECO:0000313" key="1">
    <source>
        <dbReference type="EMBL" id="TGO03938.1"/>
    </source>
</evidence>
<accession>A0A4Z1DYM3</accession>
<dbReference type="EMBL" id="RHPJ01000005">
    <property type="protein sequence ID" value="TGO03938.1"/>
    <property type="molecule type" value="Genomic_DNA"/>
</dbReference>
<dbReference type="Proteomes" id="UP000297318">
    <property type="component" value="Unassembled WGS sequence"/>
</dbReference>
<sequence length="110" mass="12215">MTSTWNTTRWEPGSSSDALLPTFRITVKGHVPDHETTAIIVGRLAQHGWNGAVLSREPIFRIDAQRETASMTLTAADNMVRLVLHETPVRLDRTLASWILAGAFEDDETS</sequence>
<organism evidence="1 2">
    <name type="scientific">Serinibacter arcticus</name>
    <dbReference type="NCBI Taxonomy" id="1655435"/>
    <lineage>
        <taxon>Bacteria</taxon>
        <taxon>Bacillati</taxon>
        <taxon>Actinomycetota</taxon>
        <taxon>Actinomycetes</taxon>
        <taxon>Micrococcales</taxon>
        <taxon>Beutenbergiaceae</taxon>
        <taxon>Serinibacter</taxon>
    </lineage>
</organism>
<proteinExistence type="predicted"/>
<evidence type="ECO:0000313" key="2">
    <source>
        <dbReference type="Proteomes" id="UP000297318"/>
    </source>
</evidence>
<reference evidence="1 2" key="1">
    <citation type="submission" date="2018-11" db="EMBL/GenBank/DDBJ databases">
        <title>Complete genome sequencing of the Actinobacteria Serinibacter sp. K3-2.</title>
        <authorList>
            <person name="Rakitin A.L."/>
            <person name="Beletsky A.V."/>
            <person name="Mardanov A.V."/>
            <person name="Ravin N.V."/>
            <person name="Gromova A.S."/>
            <person name="Filippova S.N."/>
            <person name="Gal'Chenko V.F."/>
        </authorList>
    </citation>
    <scope>NUCLEOTIDE SEQUENCE [LARGE SCALE GENOMIC DNA]</scope>
    <source>
        <strain evidence="1 2">K3-2</strain>
    </source>
</reference>
<name>A0A4Z1DYM3_9MICO</name>
<gene>
    <name evidence="1" type="ORF">SERN_2950</name>
</gene>
<comment type="caution">
    <text evidence="1">The sequence shown here is derived from an EMBL/GenBank/DDBJ whole genome shotgun (WGS) entry which is preliminary data.</text>
</comment>